<dbReference type="EC" id="2.7.7.23" evidence="18"/>
<keyword evidence="9 18" id="KW-0460">Magnesium</keyword>
<dbReference type="GO" id="GO:0009245">
    <property type="term" value="P:lipid A biosynthetic process"/>
    <property type="evidence" value="ECO:0007669"/>
    <property type="project" value="UniProtKB-UniRule"/>
</dbReference>
<dbReference type="Pfam" id="PF12804">
    <property type="entry name" value="NTP_transf_3"/>
    <property type="match status" value="1"/>
</dbReference>
<comment type="catalytic activity">
    <reaction evidence="15 18">
        <text>alpha-D-glucosamine 1-phosphate + acetyl-CoA = N-acetyl-alpha-D-glucosamine 1-phosphate + CoA + H(+)</text>
        <dbReference type="Rhea" id="RHEA:13725"/>
        <dbReference type="ChEBI" id="CHEBI:15378"/>
        <dbReference type="ChEBI" id="CHEBI:57287"/>
        <dbReference type="ChEBI" id="CHEBI:57288"/>
        <dbReference type="ChEBI" id="CHEBI:57776"/>
        <dbReference type="ChEBI" id="CHEBI:58516"/>
        <dbReference type="EC" id="2.3.1.157"/>
    </reaction>
</comment>
<dbReference type="RefSeq" id="WP_108673607.1">
    <property type="nucleotide sequence ID" value="NZ_CP025628.1"/>
</dbReference>
<dbReference type="InterPro" id="IPR038009">
    <property type="entry name" value="GlmU_C_LbH"/>
</dbReference>
<dbReference type="GO" id="GO:0071555">
    <property type="term" value="P:cell wall organization"/>
    <property type="evidence" value="ECO:0007669"/>
    <property type="project" value="UniProtKB-KW"/>
</dbReference>
<dbReference type="GO" id="GO:0003977">
    <property type="term" value="F:UDP-N-acetylglucosamine diphosphorylase activity"/>
    <property type="evidence" value="ECO:0007669"/>
    <property type="project" value="UniProtKB-UniRule"/>
</dbReference>
<feature type="binding site" evidence="18">
    <location>
        <begin position="78"/>
        <end position="79"/>
    </location>
    <ligand>
        <name>UDP-N-acetyl-alpha-D-glucosamine</name>
        <dbReference type="ChEBI" id="CHEBI:57705"/>
    </ligand>
</feature>
<feature type="binding site" evidence="18">
    <location>
        <position position="333"/>
    </location>
    <ligand>
        <name>UDP-N-acetyl-alpha-D-glucosamine</name>
        <dbReference type="ChEBI" id="CHEBI:57705"/>
    </ligand>
</feature>
<evidence type="ECO:0000256" key="14">
    <source>
        <dbReference type="ARBA" id="ARBA00023316"/>
    </source>
</evidence>
<evidence type="ECO:0000256" key="15">
    <source>
        <dbReference type="ARBA" id="ARBA00048247"/>
    </source>
</evidence>
<feature type="binding site" evidence="18">
    <location>
        <position position="154"/>
    </location>
    <ligand>
        <name>UDP-N-acetyl-alpha-D-glucosamine</name>
        <dbReference type="ChEBI" id="CHEBI:57705"/>
    </ligand>
</feature>
<evidence type="ECO:0000256" key="18">
    <source>
        <dbReference type="HAMAP-Rule" id="MF_01631"/>
    </source>
</evidence>
<protein>
    <recommendedName>
        <fullName evidence="18">Bifunctional protein GlmU</fullName>
    </recommendedName>
    <domain>
        <recommendedName>
            <fullName evidence="18">UDP-N-acetylglucosamine pyrophosphorylase</fullName>
            <ecNumber evidence="18">2.7.7.23</ecNumber>
        </recommendedName>
        <alternativeName>
            <fullName evidence="18">N-acetylglucosamine-1-phosphate uridyltransferase</fullName>
        </alternativeName>
    </domain>
    <domain>
        <recommendedName>
            <fullName evidence="18">Glucosamine-1-phosphate N-acetyltransferase</fullName>
            <ecNumber evidence="18">2.3.1.157</ecNumber>
        </recommendedName>
    </domain>
</protein>
<evidence type="ECO:0000256" key="7">
    <source>
        <dbReference type="ARBA" id="ARBA00022723"/>
    </source>
</evidence>
<dbReference type="EC" id="2.3.1.157" evidence="18"/>
<feature type="active site" description="Proton acceptor" evidence="18">
    <location>
        <position position="363"/>
    </location>
</feature>
<feature type="region of interest" description="N-acetyltransferase" evidence="18">
    <location>
        <begin position="251"/>
        <end position="457"/>
    </location>
</feature>
<organism evidence="20 21">
    <name type="scientific">Candidatus Kinetoplastidibacterium kentomonadis</name>
    <dbReference type="NCBI Taxonomy" id="1576550"/>
    <lineage>
        <taxon>Bacteria</taxon>
        <taxon>Pseudomonadati</taxon>
        <taxon>Pseudomonadota</taxon>
        <taxon>Betaproteobacteria</taxon>
        <taxon>Candidatus Kinetoplastidibacterium</taxon>
    </lineage>
</organism>
<dbReference type="NCBIfam" id="TIGR01173">
    <property type="entry name" value="glmU"/>
    <property type="match status" value="1"/>
</dbReference>
<accession>A0A3S7J926</accession>
<feature type="binding site" evidence="18">
    <location>
        <position position="106"/>
    </location>
    <ligand>
        <name>Mg(2+)</name>
        <dbReference type="ChEBI" id="CHEBI:18420"/>
    </ligand>
</feature>
<feature type="binding site" evidence="18">
    <location>
        <position position="227"/>
    </location>
    <ligand>
        <name>Mg(2+)</name>
        <dbReference type="ChEBI" id="CHEBI:18420"/>
    </ligand>
</feature>
<feature type="binding site" evidence="18">
    <location>
        <begin position="7"/>
        <end position="10"/>
    </location>
    <ligand>
        <name>UDP-N-acetyl-alpha-D-glucosamine</name>
        <dbReference type="ChEBI" id="CHEBI:57705"/>
    </ligand>
</feature>
<dbReference type="InterPro" id="IPR011004">
    <property type="entry name" value="Trimer_LpxA-like_sf"/>
</dbReference>
<evidence type="ECO:0000256" key="8">
    <source>
        <dbReference type="ARBA" id="ARBA00022737"/>
    </source>
</evidence>
<dbReference type="GO" id="GO:0006048">
    <property type="term" value="P:UDP-N-acetylglucosamine biosynthetic process"/>
    <property type="evidence" value="ECO:0007669"/>
    <property type="project" value="UniProtKB-UniPathway"/>
</dbReference>
<comment type="subunit">
    <text evidence="18">Homotrimer.</text>
</comment>
<feature type="binding site" evidence="18">
    <location>
        <position position="377"/>
    </location>
    <ligand>
        <name>UDP-N-acetyl-alpha-D-glucosamine</name>
        <dbReference type="ChEBI" id="CHEBI:57705"/>
    </ligand>
</feature>
<dbReference type="GO" id="GO:0008360">
    <property type="term" value="P:regulation of cell shape"/>
    <property type="evidence" value="ECO:0007669"/>
    <property type="project" value="UniProtKB-KW"/>
</dbReference>
<evidence type="ECO:0000256" key="6">
    <source>
        <dbReference type="ARBA" id="ARBA00022695"/>
    </source>
</evidence>
<dbReference type="PANTHER" id="PTHR43584">
    <property type="entry name" value="NUCLEOTIDYL TRANSFERASE"/>
    <property type="match status" value="1"/>
</dbReference>
<dbReference type="KEGG" id="kso:CKSOR_00037"/>
<feature type="region of interest" description="Pyrophosphorylase" evidence="18">
    <location>
        <begin position="1"/>
        <end position="229"/>
    </location>
</feature>
<dbReference type="GO" id="GO:0019134">
    <property type="term" value="F:glucosamine-1-phosphate N-acetyltransferase activity"/>
    <property type="evidence" value="ECO:0007669"/>
    <property type="project" value="UniProtKB-UniRule"/>
</dbReference>
<evidence type="ECO:0000256" key="12">
    <source>
        <dbReference type="ARBA" id="ARBA00023268"/>
    </source>
</evidence>
<comment type="cofactor">
    <cofactor evidence="18">
        <name>Mg(2+)</name>
        <dbReference type="ChEBI" id="CHEBI:18420"/>
    </cofactor>
    <text evidence="18">Binds 1 Mg(2+) ion per subunit.</text>
</comment>
<dbReference type="CDD" id="cd03353">
    <property type="entry name" value="LbH_GlmU_C"/>
    <property type="match status" value="1"/>
</dbReference>
<evidence type="ECO:0000256" key="13">
    <source>
        <dbReference type="ARBA" id="ARBA00023315"/>
    </source>
</evidence>
<keyword evidence="8 18" id="KW-0677">Repeat</keyword>
<feature type="region of interest" description="Linker" evidence="18">
    <location>
        <begin position="230"/>
        <end position="250"/>
    </location>
</feature>
<feature type="binding site" evidence="18">
    <location>
        <position position="139"/>
    </location>
    <ligand>
        <name>UDP-N-acetyl-alpha-D-glucosamine</name>
        <dbReference type="ChEBI" id="CHEBI:57705"/>
    </ligand>
</feature>
<dbReference type="HAMAP" id="MF_01631">
    <property type="entry name" value="GlmU"/>
    <property type="match status" value="1"/>
</dbReference>
<evidence type="ECO:0000256" key="16">
    <source>
        <dbReference type="ARBA" id="ARBA00048493"/>
    </source>
</evidence>
<evidence type="ECO:0000256" key="11">
    <source>
        <dbReference type="ARBA" id="ARBA00022984"/>
    </source>
</evidence>
<dbReference type="AlphaFoldDB" id="A0A3S7J926"/>
<dbReference type="EMBL" id="CP025628">
    <property type="protein sequence ID" value="AWD32182.1"/>
    <property type="molecule type" value="Genomic_DNA"/>
</dbReference>
<keyword evidence="7 18" id="KW-0479">Metal-binding</keyword>
<dbReference type="Pfam" id="PF00132">
    <property type="entry name" value="Hexapep"/>
    <property type="match status" value="2"/>
</dbReference>
<comment type="similarity">
    <text evidence="2 18">In the C-terminal section; belongs to the transferase hexapeptide repeat family.</text>
</comment>
<keyword evidence="10 18" id="KW-0133">Cell shape</keyword>
<evidence type="ECO:0000256" key="9">
    <source>
        <dbReference type="ARBA" id="ARBA00022842"/>
    </source>
</evidence>
<dbReference type="Gene3D" id="3.90.550.10">
    <property type="entry name" value="Spore Coat Polysaccharide Biosynthesis Protein SpsA, Chain A"/>
    <property type="match status" value="1"/>
</dbReference>
<dbReference type="GO" id="GO:0000902">
    <property type="term" value="P:cell morphogenesis"/>
    <property type="evidence" value="ECO:0007669"/>
    <property type="project" value="UniProtKB-UniRule"/>
</dbReference>
<comment type="pathway">
    <text evidence="18">Nucleotide-sugar biosynthesis; UDP-N-acetyl-alpha-D-glucosamine biosynthesis; UDP-N-acetyl-alpha-D-glucosamine from N-acetyl-alpha-D-glucosamine 1-phosphate: step 1/1.</text>
</comment>
<dbReference type="GO" id="GO:0016020">
    <property type="term" value="C:membrane"/>
    <property type="evidence" value="ECO:0007669"/>
    <property type="project" value="GOC"/>
</dbReference>
<dbReference type="GO" id="GO:0005737">
    <property type="term" value="C:cytoplasm"/>
    <property type="evidence" value="ECO:0007669"/>
    <property type="project" value="UniProtKB-SubCell"/>
</dbReference>
<evidence type="ECO:0000256" key="5">
    <source>
        <dbReference type="ARBA" id="ARBA00022679"/>
    </source>
</evidence>
<sequence>MLNIIILAAGKGSRMQSNIPKALHKLSGRYFIDYLIDSVRLLKPDQIFIVVGYKEEFVRTILKNYDDVTFISQKEQFGTGHAVMQVIPYLKQNNSENNKTLILYSDMPLIRDKTLKKLIDSTIDLTILTNRLDEPYGYGRIIRDNKNNICKIVEHKDASENELNIKEVNTGILSIKTSKLIKWLNLIKNYNVKKEYYLTDIIEIAFLDKAIINSLQPNFLWEALGVNSPNELSFLERMWQKYQADVLLKQGVLISDPNRIDIRGKLYCEKDVFIDIGCIFIGNIQLSQGSYIGPYCIIEDSIIGTNSKIYAYSYIEKSKINANVQIGPFAHLRPNVILHENVKIGNFVEIKNSIIGPNSKTNHLSYIGDTEIGENVNIGAGVITCNYDGFHKYKTIIGDNAFIGSDSQLIAPVSIGKNATIGAGSTIVQDAPENQLTISRVSQKSIREWNRNKNNKK</sequence>
<dbReference type="UniPathway" id="UPA00113">
    <property type="reaction ID" value="UER00532"/>
</dbReference>
<feature type="binding site" evidence="18">
    <location>
        <position position="366"/>
    </location>
    <ligand>
        <name>UDP-N-acetyl-alpha-D-glucosamine</name>
        <dbReference type="ChEBI" id="CHEBI:57705"/>
    </ligand>
</feature>
<comment type="similarity">
    <text evidence="3 18">In the N-terminal section; belongs to the N-acetylglucosamine-1-phosphate uridyltransferase family.</text>
</comment>
<gene>
    <name evidence="18 20" type="primary">glmU</name>
    <name evidence="20" type="ORF">CKSOR_00037</name>
</gene>
<keyword evidence="12 18" id="KW-0511">Multifunctional enzyme</keyword>
<dbReference type="GO" id="GO:0000287">
    <property type="term" value="F:magnesium ion binding"/>
    <property type="evidence" value="ECO:0007669"/>
    <property type="project" value="UniProtKB-UniRule"/>
</dbReference>
<feature type="binding site" evidence="18">
    <location>
        <position position="423"/>
    </location>
    <ligand>
        <name>acetyl-CoA</name>
        <dbReference type="ChEBI" id="CHEBI:57288"/>
    </ligand>
</feature>
<evidence type="ECO:0000256" key="10">
    <source>
        <dbReference type="ARBA" id="ARBA00022960"/>
    </source>
</evidence>
<reference evidence="20 21" key="1">
    <citation type="journal article" date="2018" name="Parasitology">
        <title>The reduced genome of Candidatus Kinetoplastibacterium sorsogonicusi, the endosymbiont of Kentomonas sorsogonicus (Trypanosomatidae): loss of the haem-synthesis pathway.</title>
        <authorList>
            <person name="Silva F.M."/>
            <person name="Kostygov A.Y."/>
            <person name="Spodareva V.V."/>
            <person name="Butenko A."/>
            <person name="Tossou R."/>
            <person name="Lukes J."/>
            <person name="Yurchenko V."/>
            <person name="Alves J.M.P."/>
        </authorList>
    </citation>
    <scope>NUCLEOTIDE SEQUENCE [LARGE SCALE GENOMIC DNA]</scope>
    <source>
        <strain evidence="20 21">MF-08</strain>
    </source>
</reference>
<feature type="binding site" evidence="18">
    <location>
        <begin position="386"/>
        <end position="387"/>
    </location>
    <ligand>
        <name>acetyl-CoA</name>
        <dbReference type="ChEBI" id="CHEBI:57288"/>
    </ligand>
</feature>
<feature type="binding site" evidence="18">
    <location>
        <position position="169"/>
    </location>
    <ligand>
        <name>UDP-N-acetyl-alpha-D-glucosamine</name>
        <dbReference type="ChEBI" id="CHEBI:57705"/>
    </ligand>
</feature>
<keyword evidence="6 18" id="KW-0548">Nucleotidyltransferase</keyword>
<dbReference type="SUPFAM" id="SSF51161">
    <property type="entry name" value="Trimeric LpxA-like enzymes"/>
    <property type="match status" value="1"/>
</dbReference>
<proteinExistence type="inferred from homology"/>
<keyword evidence="4 18" id="KW-0963">Cytoplasm</keyword>
<evidence type="ECO:0000313" key="21">
    <source>
        <dbReference type="Proteomes" id="UP000266796"/>
    </source>
</evidence>
<dbReference type="InterPro" id="IPR050065">
    <property type="entry name" value="GlmU-like"/>
</dbReference>
<comment type="subcellular location">
    <subcellularLocation>
        <location evidence="1 18">Cytoplasm</location>
    </subcellularLocation>
</comment>
<evidence type="ECO:0000256" key="17">
    <source>
        <dbReference type="ARBA" id="ARBA00049628"/>
    </source>
</evidence>
<dbReference type="InterPro" id="IPR025877">
    <property type="entry name" value="MobA-like_NTP_Trfase"/>
</dbReference>
<dbReference type="InterPro" id="IPR001451">
    <property type="entry name" value="Hexapep"/>
</dbReference>
<dbReference type="InterPro" id="IPR029044">
    <property type="entry name" value="Nucleotide-diphossugar_trans"/>
</dbReference>
<evidence type="ECO:0000256" key="2">
    <source>
        <dbReference type="ARBA" id="ARBA00007707"/>
    </source>
</evidence>
<feature type="binding site" evidence="18">
    <location>
        <position position="351"/>
    </location>
    <ligand>
        <name>UDP-N-acetyl-alpha-D-glucosamine</name>
        <dbReference type="ChEBI" id="CHEBI:57705"/>
    </ligand>
</feature>
<dbReference type="GO" id="GO:0009252">
    <property type="term" value="P:peptidoglycan biosynthetic process"/>
    <property type="evidence" value="ECO:0007669"/>
    <property type="project" value="UniProtKB-UniRule"/>
</dbReference>
<keyword evidence="14 18" id="KW-0961">Cell wall biogenesis/degradation</keyword>
<comment type="pathway">
    <text evidence="18">Bacterial outer membrane biogenesis; LPS lipid A biosynthesis.</text>
</comment>
<keyword evidence="21" id="KW-1185">Reference proteome</keyword>
<feature type="binding site" evidence="18">
    <location>
        <position position="21"/>
    </location>
    <ligand>
        <name>UDP-N-acetyl-alpha-D-glucosamine</name>
        <dbReference type="ChEBI" id="CHEBI:57705"/>
    </ligand>
</feature>
<dbReference type="Proteomes" id="UP000266796">
    <property type="component" value="Chromosome"/>
</dbReference>
<comment type="catalytic activity">
    <reaction evidence="16 18">
        <text>N-acetyl-alpha-D-glucosamine 1-phosphate + UTP + H(+) = UDP-N-acetyl-alpha-D-glucosamine + diphosphate</text>
        <dbReference type="Rhea" id="RHEA:13509"/>
        <dbReference type="ChEBI" id="CHEBI:15378"/>
        <dbReference type="ChEBI" id="CHEBI:33019"/>
        <dbReference type="ChEBI" id="CHEBI:46398"/>
        <dbReference type="ChEBI" id="CHEBI:57705"/>
        <dbReference type="ChEBI" id="CHEBI:57776"/>
        <dbReference type="EC" id="2.7.7.23"/>
    </reaction>
</comment>
<dbReference type="Gene3D" id="2.160.10.10">
    <property type="entry name" value="Hexapeptide repeat proteins"/>
    <property type="match status" value="1"/>
</dbReference>
<feature type="binding site" evidence="18">
    <location>
        <position position="380"/>
    </location>
    <ligand>
        <name>acetyl-CoA</name>
        <dbReference type="ChEBI" id="CHEBI:57288"/>
    </ligand>
</feature>
<feature type="domain" description="MobA-like NTP transferase" evidence="19">
    <location>
        <begin position="5"/>
        <end position="121"/>
    </location>
</feature>
<dbReference type="SUPFAM" id="SSF53448">
    <property type="entry name" value="Nucleotide-diphospho-sugar transferases"/>
    <property type="match status" value="1"/>
</dbReference>
<feature type="binding site" evidence="18">
    <location>
        <position position="227"/>
    </location>
    <ligand>
        <name>UDP-N-acetyl-alpha-D-glucosamine</name>
        <dbReference type="ChEBI" id="CHEBI:57705"/>
    </ligand>
</feature>
<keyword evidence="13 18" id="KW-0012">Acyltransferase</keyword>
<keyword evidence="5 18" id="KW-0808">Transferase</keyword>
<dbReference type="InterPro" id="IPR005882">
    <property type="entry name" value="Bifunctional_GlmU"/>
</dbReference>
<keyword evidence="11 18" id="KW-0573">Peptidoglycan synthesis</keyword>
<feature type="binding site" evidence="18">
    <location>
        <position position="73"/>
    </location>
    <ligand>
        <name>UDP-N-acetyl-alpha-D-glucosamine</name>
        <dbReference type="ChEBI" id="CHEBI:57705"/>
    </ligand>
</feature>
<evidence type="ECO:0000313" key="20">
    <source>
        <dbReference type="EMBL" id="AWD32182.1"/>
    </source>
</evidence>
<feature type="binding site" evidence="18">
    <location>
        <position position="440"/>
    </location>
    <ligand>
        <name>acetyl-CoA</name>
        <dbReference type="ChEBI" id="CHEBI:57288"/>
    </ligand>
</feature>
<name>A0A3S7J926_9PROT</name>
<dbReference type="OrthoDB" id="9775031at2"/>
<evidence type="ECO:0000259" key="19">
    <source>
        <dbReference type="Pfam" id="PF12804"/>
    </source>
</evidence>
<evidence type="ECO:0000256" key="1">
    <source>
        <dbReference type="ARBA" id="ARBA00004496"/>
    </source>
</evidence>
<dbReference type="PANTHER" id="PTHR43584:SF3">
    <property type="entry name" value="BIFUNCTIONAL PROTEIN GLMU"/>
    <property type="match status" value="1"/>
</dbReference>
<evidence type="ECO:0000256" key="4">
    <source>
        <dbReference type="ARBA" id="ARBA00022490"/>
    </source>
</evidence>
<comment type="function">
    <text evidence="17 18">Catalyzes the last two sequential reactions in the de novo biosynthetic pathway for UDP-N-acetylglucosamine (UDP-GlcNAc). The C-terminal domain catalyzes the transfer of acetyl group from acetyl coenzyme A to glucosamine-1-phosphate (GlcN-1-P) to produce N-acetylglucosamine-1-phosphate (GlcNAc-1-P), which is converted into UDP-GlcNAc by the transfer of uridine 5-monophosphate (from uridine 5-triphosphate), a reaction catalyzed by the N-terminal domain.</text>
</comment>
<feature type="binding site" evidence="18">
    <location>
        <position position="405"/>
    </location>
    <ligand>
        <name>acetyl-CoA</name>
        <dbReference type="ChEBI" id="CHEBI:57288"/>
    </ligand>
</feature>
<comment type="pathway">
    <text evidence="18">Nucleotide-sugar biosynthesis; UDP-N-acetyl-alpha-D-glucosamine biosynthesis; N-acetyl-alpha-D-glucosamine 1-phosphate from alpha-D-glucosamine 6-phosphate (route II): step 2/2.</text>
</comment>
<dbReference type="CDD" id="cd02540">
    <property type="entry name" value="GT2_GlmU_N_bac"/>
    <property type="match status" value="1"/>
</dbReference>
<comment type="caution">
    <text evidence="18">Lacks conserved residue(s) required for the propagation of feature annotation.</text>
</comment>
<dbReference type="UniPathway" id="UPA00973"/>
<evidence type="ECO:0000256" key="3">
    <source>
        <dbReference type="ARBA" id="ARBA00007947"/>
    </source>
</evidence>